<feature type="binding site" evidence="3">
    <location>
        <position position="140"/>
    </location>
    <ligand>
        <name>Mn(2+)</name>
        <dbReference type="ChEBI" id="CHEBI:29035"/>
        <label>1</label>
    </ligand>
</feature>
<keyword evidence="1 3" id="KW-0479">Metal-binding</keyword>
<dbReference type="SUPFAM" id="SSF51182">
    <property type="entry name" value="RmlC-like cupins"/>
    <property type="match status" value="1"/>
</dbReference>
<dbReference type="Gene3D" id="2.60.120.10">
    <property type="entry name" value="Jelly Rolls"/>
    <property type="match status" value="2"/>
</dbReference>
<feature type="domain" description="Cupin type-1" evidence="5">
    <location>
        <begin position="97"/>
        <end position="240"/>
    </location>
</feature>
<evidence type="ECO:0000259" key="5">
    <source>
        <dbReference type="SMART" id="SM00835"/>
    </source>
</evidence>
<feature type="binding site" evidence="3">
    <location>
        <position position="185"/>
    </location>
    <ligand>
        <name>Mn(2+)</name>
        <dbReference type="ChEBI" id="CHEBI:29035"/>
        <label>1</label>
    </ligand>
</feature>
<evidence type="ECO:0000256" key="1">
    <source>
        <dbReference type="ARBA" id="ARBA00022723"/>
    </source>
</evidence>
<feature type="binding site" evidence="3">
    <location>
        <position position="322"/>
    </location>
    <ligand>
        <name>Mn(2+)</name>
        <dbReference type="ChEBI" id="CHEBI:29035"/>
        <label>2</label>
    </ligand>
</feature>
<keyword evidence="4" id="KW-0732">Signal</keyword>
<accession>A0A9P6DDF5</accession>
<evidence type="ECO:0000256" key="4">
    <source>
        <dbReference type="SAM" id="SignalP"/>
    </source>
</evidence>
<feature type="chain" id="PRO_5040514010" evidence="4">
    <location>
        <begin position="21"/>
        <end position="428"/>
    </location>
</feature>
<dbReference type="GO" id="GO:0033609">
    <property type="term" value="P:oxalate metabolic process"/>
    <property type="evidence" value="ECO:0007669"/>
    <property type="project" value="InterPro"/>
</dbReference>
<dbReference type="GO" id="GO:0046872">
    <property type="term" value="F:metal ion binding"/>
    <property type="evidence" value="ECO:0007669"/>
    <property type="project" value="UniProtKB-KW"/>
</dbReference>
<dbReference type="InterPro" id="IPR051610">
    <property type="entry name" value="GPI/OXD"/>
</dbReference>
<organism evidence="6 7">
    <name type="scientific">Pleurotus eryngii</name>
    <name type="common">Boletus of the steppes</name>
    <dbReference type="NCBI Taxonomy" id="5323"/>
    <lineage>
        <taxon>Eukaryota</taxon>
        <taxon>Fungi</taxon>
        <taxon>Dikarya</taxon>
        <taxon>Basidiomycota</taxon>
        <taxon>Agaricomycotina</taxon>
        <taxon>Agaricomycetes</taxon>
        <taxon>Agaricomycetidae</taxon>
        <taxon>Agaricales</taxon>
        <taxon>Pleurotineae</taxon>
        <taxon>Pleurotaceae</taxon>
        <taxon>Pleurotus</taxon>
    </lineage>
</organism>
<feature type="binding site" evidence="3">
    <location>
        <position position="146"/>
    </location>
    <ligand>
        <name>Mn(2+)</name>
        <dbReference type="ChEBI" id="CHEBI:29035"/>
        <label>1</label>
    </ligand>
</feature>
<dbReference type="CDD" id="cd20304">
    <property type="entry name" value="cupin_OxDC_N"/>
    <property type="match status" value="1"/>
</dbReference>
<dbReference type="OrthoDB" id="10263073at2759"/>
<feature type="binding site" evidence="3">
    <location>
        <position position="329"/>
    </location>
    <ligand>
        <name>Mn(2+)</name>
        <dbReference type="ChEBI" id="CHEBI:29035"/>
        <label>2</label>
    </ligand>
</feature>
<sequence>MARKLSISLAMVLLVRLTVAAPTPDDSIMPPTDSFISPDPNPVLWSEGTDSNPTAVRGKMGASILGPQNRLLDLMNPDLLAPPSTDSGQVPNVKWPFSMSHNRLANGGWARQQNVNAMPAATAIAGVNMRLEPGVAREMHWHTSAEWAYMIAGDVRISVLTPEGQMYLADVTQGDLWYFPPGYPHSIQAKNTTADGAEFLLIFDEGNFSEDATFLLTDWLAHTPKDVIAKNFGMSNNLAAFDHIPERELYIFPSAPMPENVEDDMVVPNNTPLPFTFPLSRVNATSTPGGSVKVVDSRTFNVSKTISAAEVTVNPGGMRELHWHPTQPEWSYFLEGQARVTVFASEGHAQTYNFMPGDVGYIPPSFGHYVENTGNTTLKFLEIFKADIFQDISLNQWLALTPPELVKSHLGFDDDTISRLSKVKQEVV</sequence>
<dbReference type="EMBL" id="MU154526">
    <property type="protein sequence ID" value="KAF9500722.1"/>
    <property type="molecule type" value="Genomic_DNA"/>
</dbReference>
<dbReference type="NCBIfam" id="TIGR03404">
    <property type="entry name" value="bicupin_oxalic"/>
    <property type="match status" value="1"/>
</dbReference>
<evidence type="ECO:0000313" key="6">
    <source>
        <dbReference type="EMBL" id="KAF9500722.1"/>
    </source>
</evidence>
<comment type="cofactor">
    <cofactor evidence="3">
        <name>Mn(2+)</name>
        <dbReference type="ChEBI" id="CHEBI:29035"/>
    </cofactor>
    <text evidence="3">Binds 2 manganese ions per subunit.</text>
</comment>
<proteinExistence type="predicted"/>
<name>A0A9P6DDF5_PLEER</name>
<dbReference type="Pfam" id="PF00190">
    <property type="entry name" value="Cupin_1"/>
    <property type="match status" value="2"/>
</dbReference>
<feature type="binding site" evidence="3">
    <location>
        <position position="142"/>
    </location>
    <ligand>
        <name>Mn(2+)</name>
        <dbReference type="ChEBI" id="CHEBI:29035"/>
        <label>1</label>
    </ligand>
</feature>
<dbReference type="PANTHER" id="PTHR35848:SF9">
    <property type="entry name" value="SLL1358 PROTEIN"/>
    <property type="match status" value="1"/>
</dbReference>
<feature type="domain" description="Cupin type-1" evidence="5">
    <location>
        <begin position="277"/>
        <end position="418"/>
    </location>
</feature>
<keyword evidence="7" id="KW-1185">Reference proteome</keyword>
<feature type="active site" description="Proton donor" evidence="2">
    <location>
        <position position="382"/>
    </location>
</feature>
<dbReference type="InterPro" id="IPR011051">
    <property type="entry name" value="RmlC_Cupin_sf"/>
</dbReference>
<dbReference type="PANTHER" id="PTHR35848">
    <property type="entry name" value="OXALATE-BINDING PROTEIN"/>
    <property type="match status" value="1"/>
</dbReference>
<protein>
    <submittedName>
        <fullName evidence="6">Bicupin oxalate decarboxylase oxidase</fullName>
    </submittedName>
</protein>
<comment type="caution">
    <text evidence="6">The sequence shown here is derived from an EMBL/GenBank/DDBJ whole genome shotgun (WGS) entry which is preliminary data.</text>
</comment>
<dbReference type="AlphaFoldDB" id="A0A9P6DDF5"/>
<keyword evidence="3" id="KW-0464">Manganese</keyword>
<feature type="binding site" evidence="3">
    <location>
        <position position="368"/>
    </location>
    <ligand>
        <name>Mn(2+)</name>
        <dbReference type="ChEBI" id="CHEBI:29035"/>
        <label>2</label>
    </ligand>
</feature>
<dbReference type="SMART" id="SM00835">
    <property type="entry name" value="Cupin_1"/>
    <property type="match status" value="2"/>
</dbReference>
<feature type="binding site" evidence="3">
    <location>
        <position position="324"/>
    </location>
    <ligand>
        <name>Mn(2+)</name>
        <dbReference type="ChEBI" id="CHEBI:29035"/>
        <label>2</label>
    </ligand>
</feature>
<dbReference type="InterPro" id="IPR014710">
    <property type="entry name" value="RmlC-like_jellyroll"/>
</dbReference>
<evidence type="ECO:0000256" key="2">
    <source>
        <dbReference type="PIRSR" id="PIRSR617774-1"/>
    </source>
</evidence>
<dbReference type="InterPro" id="IPR006045">
    <property type="entry name" value="Cupin_1"/>
</dbReference>
<evidence type="ECO:0000313" key="7">
    <source>
        <dbReference type="Proteomes" id="UP000807025"/>
    </source>
</evidence>
<dbReference type="CDD" id="cd20305">
    <property type="entry name" value="cupin_OxDC_C"/>
    <property type="match status" value="1"/>
</dbReference>
<reference evidence="6" key="1">
    <citation type="submission" date="2020-11" db="EMBL/GenBank/DDBJ databases">
        <authorList>
            <consortium name="DOE Joint Genome Institute"/>
            <person name="Ahrendt S."/>
            <person name="Riley R."/>
            <person name="Andreopoulos W."/>
            <person name="Labutti K."/>
            <person name="Pangilinan J."/>
            <person name="Ruiz-Duenas F.J."/>
            <person name="Barrasa J.M."/>
            <person name="Sanchez-Garcia M."/>
            <person name="Camarero S."/>
            <person name="Miyauchi S."/>
            <person name="Serrano A."/>
            <person name="Linde D."/>
            <person name="Babiker R."/>
            <person name="Drula E."/>
            <person name="Ayuso-Fernandez I."/>
            <person name="Pacheco R."/>
            <person name="Padilla G."/>
            <person name="Ferreira P."/>
            <person name="Barriuso J."/>
            <person name="Kellner H."/>
            <person name="Castanera R."/>
            <person name="Alfaro M."/>
            <person name="Ramirez L."/>
            <person name="Pisabarro A.G."/>
            <person name="Kuo A."/>
            <person name="Tritt A."/>
            <person name="Lipzen A."/>
            <person name="He G."/>
            <person name="Yan M."/>
            <person name="Ng V."/>
            <person name="Cullen D."/>
            <person name="Martin F."/>
            <person name="Rosso M.-N."/>
            <person name="Henrissat B."/>
            <person name="Hibbett D."/>
            <person name="Martinez A.T."/>
            <person name="Grigoriev I.V."/>
        </authorList>
    </citation>
    <scope>NUCLEOTIDE SEQUENCE</scope>
    <source>
        <strain evidence="6">ATCC 90797</strain>
    </source>
</reference>
<gene>
    <name evidence="6" type="ORF">BDN71DRAFT_1408957</name>
</gene>
<dbReference type="Proteomes" id="UP000807025">
    <property type="component" value="Unassembled WGS sequence"/>
</dbReference>
<dbReference type="InterPro" id="IPR017774">
    <property type="entry name" value="Bicupin_oxalate_deCO2ase/Oxase"/>
</dbReference>
<evidence type="ECO:0000256" key="3">
    <source>
        <dbReference type="PIRSR" id="PIRSR617774-2"/>
    </source>
</evidence>
<feature type="signal peptide" evidence="4">
    <location>
        <begin position="1"/>
        <end position="20"/>
    </location>
</feature>